<dbReference type="AlphaFoldDB" id="A0A2T4U9R3"/>
<dbReference type="InterPro" id="IPR005950">
    <property type="entry name" value="ModA"/>
</dbReference>
<name>A0A2T4U9R3_9BACI</name>
<dbReference type="GO" id="GO:0015689">
    <property type="term" value="P:molybdate ion transport"/>
    <property type="evidence" value="ECO:0007669"/>
    <property type="project" value="InterPro"/>
</dbReference>
<dbReference type="EMBL" id="PZJJ01000002">
    <property type="protein sequence ID" value="PTL40135.1"/>
    <property type="molecule type" value="Genomic_DNA"/>
</dbReference>
<dbReference type="GO" id="GO:0046872">
    <property type="term" value="F:metal ion binding"/>
    <property type="evidence" value="ECO:0007669"/>
    <property type="project" value="UniProtKB-KW"/>
</dbReference>
<keyword evidence="3" id="KW-0732">Signal</keyword>
<dbReference type="InterPro" id="IPR050682">
    <property type="entry name" value="ModA/WtpA"/>
</dbReference>
<dbReference type="InterPro" id="IPR044084">
    <property type="entry name" value="AvModA-like_subst-bd"/>
</dbReference>
<feature type="binding site" evidence="4">
    <location>
        <position position="205"/>
    </location>
    <ligand>
        <name>molybdate</name>
        <dbReference type="ChEBI" id="CHEBI:36264"/>
    </ligand>
</feature>
<dbReference type="SUPFAM" id="SSF53850">
    <property type="entry name" value="Periplasmic binding protein-like II"/>
    <property type="match status" value="1"/>
</dbReference>
<reference evidence="5 6" key="1">
    <citation type="submission" date="2018-03" db="EMBL/GenBank/DDBJ databases">
        <title>Alkalicoccus saliphilus sp. nov., isolated from a mineral pool.</title>
        <authorList>
            <person name="Zhao B."/>
        </authorList>
    </citation>
    <scope>NUCLEOTIDE SEQUENCE [LARGE SCALE GENOMIC DNA]</scope>
    <source>
        <strain evidence="5 6">6AG</strain>
    </source>
</reference>
<organism evidence="5 6">
    <name type="scientific">Alkalicoccus saliphilus</name>
    <dbReference type="NCBI Taxonomy" id="200989"/>
    <lineage>
        <taxon>Bacteria</taxon>
        <taxon>Bacillati</taxon>
        <taxon>Bacillota</taxon>
        <taxon>Bacilli</taxon>
        <taxon>Bacillales</taxon>
        <taxon>Bacillaceae</taxon>
        <taxon>Alkalicoccus</taxon>
    </lineage>
</organism>
<evidence type="ECO:0000256" key="4">
    <source>
        <dbReference type="PIRSR" id="PIRSR004846-1"/>
    </source>
</evidence>
<keyword evidence="4" id="KW-0500">Molybdenum</keyword>
<dbReference type="Proteomes" id="UP000240509">
    <property type="component" value="Unassembled WGS sequence"/>
</dbReference>
<evidence type="ECO:0000313" key="6">
    <source>
        <dbReference type="Proteomes" id="UP000240509"/>
    </source>
</evidence>
<keyword evidence="6" id="KW-1185">Reference proteome</keyword>
<dbReference type="PANTHER" id="PTHR30632">
    <property type="entry name" value="MOLYBDATE-BINDING PERIPLASMIC PROTEIN"/>
    <property type="match status" value="1"/>
</dbReference>
<feature type="binding site" evidence="4">
    <location>
        <position position="182"/>
    </location>
    <ligand>
        <name>molybdate</name>
        <dbReference type="ChEBI" id="CHEBI:36264"/>
    </ligand>
</feature>
<sequence length="265" mass="29243">MTQQNIFVEGVQFMKRLLPASSILFLTACSSDTSSEDPVIHVAAASGLYHAFSEIGEQFEAETGTEVVFSFGSTGQFTQHIREGASYDLFAAAQESYIDQLNEEDLIDESTRRLYAYGRIGFMYEGDIPDGMTPDYLLSDEVEQIAIANPSHAPYGMAARQALETWGIWEEVEDKLVFGDNIRQTVQYVESGNADTAISALALSYETNLSFDLIDETLHEPLAQSLAVPTAGEHPEEAAQLIEFIFSEAGRTIMESYGFTPPDED</sequence>
<proteinExistence type="inferred from homology"/>
<evidence type="ECO:0000256" key="3">
    <source>
        <dbReference type="ARBA" id="ARBA00022729"/>
    </source>
</evidence>
<dbReference type="NCBIfam" id="TIGR01256">
    <property type="entry name" value="modA"/>
    <property type="match status" value="1"/>
</dbReference>
<feature type="binding site" evidence="4">
    <location>
        <position position="74"/>
    </location>
    <ligand>
        <name>molybdate</name>
        <dbReference type="ChEBI" id="CHEBI:36264"/>
    </ligand>
</feature>
<evidence type="ECO:0000313" key="5">
    <source>
        <dbReference type="EMBL" id="PTL40135.1"/>
    </source>
</evidence>
<dbReference type="GO" id="GO:0030973">
    <property type="term" value="F:molybdate ion binding"/>
    <property type="evidence" value="ECO:0007669"/>
    <property type="project" value="InterPro"/>
</dbReference>
<keyword evidence="2 4" id="KW-0479">Metal-binding</keyword>
<protein>
    <submittedName>
        <fullName evidence="5">Molybdate ABC transporter substrate-binding protein</fullName>
    </submittedName>
</protein>
<dbReference type="PIRSF" id="PIRSF004846">
    <property type="entry name" value="ModA"/>
    <property type="match status" value="1"/>
</dbReference>
<evidence type="ECO:0000256" key="2">
    <source>
        <dbReference type="ARBA" id="ARBA00022723"/>
    </source>
</evidence>
<evidence type="ECO:0000256" key="1">
    <source>
        <dbReference type="ARBA" id="ARBA00009175"/>
    </source>
</evidence>
<gene>
    <name evidence="5" type="primary">modA</name>
    <name evidence="5" type="ORF">C6Y45_01785</name>
</gene>
<accession>A0A2T4U9R3</accession>
<comment type="caution">
    <text evidence="5">The sequence shown here is derived from an EMBL/GenBank/DDBJ whole genome shotgun (WGS) entry which is preliminary data.</text>
</comment>
<dbReference type="CDD" id="cd13539">
    <property type="entry name" value="PBP2_AvModA"/>
    <property type="match status" value="1"/>
</dbReference>
<dbReference type="PANTHER" id="PTHR30632:SF14">
    <property type="entry name" value="TUNGSTATE_MOLYBDATE_CHROMATE-BINDING PROTEIN MODA"/>
    <property type="match status" value="1"/>
</dbReference>
<comment type="similarity">
    <text evidence="1">Belongs to the bacterial solute-binding protein ModA family.</text>
</comment>
<dbReference type="Pfam" id="PF13531">
    <property type="entry name" value="SBP_bac_11"/>
    <property type="match status" value="1"/>
</dbReference>
<dbReference type="Gene3D" id="3.40.190.10">
    <property type="entry name" value="Periplasmic binding protein-like II"/>
    <property type="match status" value="2"/>
</dbReference>